<keyword evidence="1" id="KW-1133">Transmembrane helix</keyword>
<proteinExistence type="predicted"/>
<sequence length="86" mass="8558">MVVAAVANALLSVPLAVAVAALVDPGYTSDPGTTSSFAGFFVVMLGFLAVGMTLLCLVWADGRRLLVAGSAVAGLALPAGLVQPWA</sequence>
<reference evidence="3" key="1">
    <citation type="journal article" date="2019" name="Int. J. Syst. Evol. Microbiol.">
        <title>The Global Catalogue of Microorganisms (GCM) 10K type strain sequencing project: providing services to taxonomists for standard genome sequencing and annotation.</title>
        <authorList>
            <consortium name="The Broad Institute Genomics Platform"/>
            <consortium name="The Broad Institute Genome Sequencing Center for Infectious Disease"/>
            <person name="Wu L."/>
            <person name="Ma J."/>
        </authorList>
    </citation>
    <scope>NUCLEOTIDE SEQUENCE [LARGE SCALE GENOMIC DNA]</scope>
    <source>
        <strain evidence="3">JCM 18459</strain>
    </source>
</reference>
<feature type="transmembrane region" description="Helical" evidence="1">
    <location>
        <begin position="65"/>
        <end position="85"/>
    </location>
</feature>
<evidence type="ECO:0008006" key="4">
    <source>
        <dbReference type="Google" id="ProtNLM"/>
    </source>
</evidence>
<organism evidence="2 3">
    <name type="scientific">Nocardioides marinquilinus</name>
    <dbReference type="NCBI Taxonomy" id="1210400"/>
    <lineage>
        <taxon>Bacteria</taxon>
        <taxon>Bacillati</taxon>
        <taxon>Actinomycetota</taxon>
        <taxon>Actinomycetes</taxon>
        <taxon>Propionibacteriales</taxon>
        <taxon>Nocardioidaceae</taxon>
        <taxon>Nocardioides</taxon>
    </lineage>
</organism>
<evidence type="ECO:0000313" key="2">
    <source>
        <dbReference type="EMBL" id="GAA5142572.1"/>
    </source>
</evidence>
<evidence type="ECO:0000313" key="3">
    <source>
        <dbReference type="Proteomes" id="UP001500221"/>
    </source>
</evidence>
<keyword evidence="3" id="KW-1185">Reference proteome</keyword>
<evidence type="ECO:0000256" key="1">
    <source>
        <dbReference type="SAM" id="Phobius"/>
    </source>
</evidence>
<keyword evidence="1" id="KW-0472">Membrane</keyword>
<dbReference type="EMBL" id="BAABKG010000001">
    <property type="protein sequence ID" value="GAA5142572.1"/>
    <property type="molecule type" value="Genomic_DNA"/>
</dbReference>
<comment type="caution">
    <text evidence="2">The sequence shown here is derived from an EMBL/GenBank/DDBJ whole genome shotgun (WGS) entry which is preliminary data.</text>
</comment>
<dbReference type="Proteomes" id="UP001500221">
    <property type="component" value="Unassembled WGS sequence"/>
</dbReference>
<gene>
    <name evidence="2" type="ORF">GCM10023340_06260</name>
</gene>
<keyword evidence="1" id="KW-0812">Transmembrane</keyword>
<feature type="transmembrane region" description="Helical" evidence="1">
    <location>
        <begin position="37"/>
        <end position="58"/>
    </location>
</feature>
<accession>A0ABP9P944</accession>
<protein>
    <recommendedName>
        <fullName evidence="4">MFS transporter</fullName>
    </recommendedName>
</protein>
<name>A0ABP9P944_9ACTN</name>